<dbReference type="InterPro" id="IPR051163">
    <property type="entry name" value="Sodium:Solute_Symporter_SSF"/>
</dbReference>
<feature type="transmembrane region" description="Helical" evidence="12">
    <location>
        <begin position="51"/>
        <end position="71"/>
    </location>
</feature>
<evidence type="ECO:0000256" key="9">
    <source>
        <dbReference type="ARBA" id="ARBA00023136"/>
    </source>
</evidence>
<name>A0A9J6GJZ7_HAELO</name>
<dbReference type="VEuPathDB" id="VectorBase:HLOH_044877"/>
<accession>A0A9J6GJZ7</accession>
<keyword evidence="10" id="KW-0739">Sodium transport</keyword>
<evidence type="ECO:0000256" key="8">
    <source>
        <dbReference type="ARBA" id="ARBA00023065"/>
    </source>
</evidence>
<dbReference type="InterPro" id="IPR001734">
    <property type="entry name" value="Na/solute_symporter"/>
</dbReference>
<evidence type="ECO:0000256" key="6">
    <source>
        <dbReference type="ARBA" id="ARBA00022989"/>
    </source>
</evidence>
<dbReference type="OrthoDB" id="6508424at2759"/>
<evidence type="ECO:0000256" key="10">
    <source>
        <dbReference type="ARBA" id="ARBA00023201"/>
    </source>
</evidence>
<dbReference type="Proteomes" id="UP000821853">
    <property type="component" value="Chromosome 5"/>
</dbReference>
<evidence type="ECO:0000256" key="4">
    <source>
        <dbReference type="ARBA" id="ARBA00022475"/>
    </source>
</evidence>
<dbReference type="PROSITE" id="PS50283">
    <property type="entry name" value="NA_SOLUT_SYMP_3"/>
    <property type="match status" value="1"/>
</dbReference>
<comment type="subcellular location">
    <subcellularLocation>
        <location evidence="1">Cell membrane</location>
        <topology evidence="1">Multi-pass membrane protein</topology>
    </subcellularLocation>
</comment>
<evidence type="ECO:0000256" key="11">
    <source>
        <dbReference type="RuleBase" id="RU362091"/>
    </source>
</evidence>
<evidence type="ECO:0000313" key="13">
    <source>
        <dbReference type="EMBL" id="KAH9375627.1"/>
    </source>
</evidence>
<feature type="transmembrane region" description="Helical" evidence="12">
    <location>
        <begin position="83"/>
        <end position="105"/>
    </location>
</feature>
<dbReference type="AlphaFoldDB" id="A0A9J6GJZ7"/>
<dbReference type="PANTHER" id="PTHR42985">
    <property type="entry name" value="SODIUM-COUPLED MONOCARBOXYLATE TRANSPORTER"/>
    <property type="match status" value="1"/>
</dbReference>
<comment type="similarity">
    <text evidence="2 11">Belongs to the sodium:solute symporter (SSF) (TC 2.A.21) family.</text>
</comment>
<reference evidence="13 14" key="1">
    <citation type="journal article" date="2020" name="Cell">
        <title>Large-Scale Comparative Analyses of Tick Genomes Elucidate Their Genetic Diversity and Vector Capacities.</title>
        <authorList>
            <consortium name="Tick Genome and Microbiome Consortium (TIGMIC)"/>
            <person name="Jia N."/>
            <person name="Wang J."/>
            <person name="Shi W."/>
            <person name="Du L."/>
            <person name="Sun Y."/>
            <person name="Zhan W."/>
            <person name="Jiang J.F."/>
            <person name="Wang Q."/>
            <person name="Zhang B."/>
            <person name="Ji P."/>
            <person name="Bell-Sakyi L."/>
            <person name="Cui X.M."/>
            <person name="Yuan T.T."/>
            <person name="Jiang B.G."/>
            <person name="Yang W.F."/>
            <person name="Lam T.T."/>
            <person name="Chang Q.C."/>
            <person name="Ding S.J."/>
            <person name="Wang X.J."/>
            <person name="Zhu J.G."/>
            <person name="Ruan X.D."/>
            <person name="Zhao L."/>
            <person name="Wei J.T."/>
            <person name="Ye R.Z."/>
            <person name="Que T.C."/>
            <person name="Du C.H."/>
            <person name="Zhou Y.H."/>
            <person name="Cheng J.X."/>
            <person name="Dai P.F."/>
            <person name="Guo W.B."/>
            <person name="Han X.H."/>
            <person name="Huang E.J."/>
            <person name="Li L.F."/>
            <person name="Wei W."/>
            <person name="Gao Y.C."/>
            <person name="Liu J.Z."/>
            <person name="Shao H.Z."/>
            <person name="Wang X."/>
            <person name="Wang C.C."/>
            <person name="Yang T.C."/>
            <person name="Huo Q.B."/>
            <person name="Li W."/>
            <person name="Chen H.Y."/>
            <person name="Chen S.E."/>
            <person name="Zhou L.G."/>
            <person name="Ni X.B."/>
            <person name="Tian J.H."/>
            <person name="Sheng Y."/>
            <person name="Liu T."/>
            <person name="Pan Y.S."/>
            <person name="Xia L.Y."/>
            <person name="Li J."/>
            <person name="Zhao F."/>
            <person name="Cao W.C."/>
        </authorList>
    </citation>
    <scope>NUCLEOTIDE SEQUENCE [LARGE SCALE GENOMIC DNA]</scope>
    <source>
        <strain evidence="13">HaeL-2018</strain>
    </source>
</reference>
<keyword evidence="14" id="KW-1185">Reference proteome</keyword>
<keyword evidence="7" id="KW-0915">Sodium</keyword>
<dbReference type="EMBL" id="JABSTR010000007">
    <property type="protein sequence ID" value="KAH9375627.1"/>
    <property type="molecule type" value="Genomic_DNA"/>
</dbReference>
<dbReference type="GO" id="GO:0005886">
    <property type="term" value="C:plasma membrane"/>
    <property type="evidence" value="ECO:0007669"/>
    <property type="project" value="UniProtKB-SubCell"/>
</dbReference>
<evidence type="ECO:0000256" key="12">
    <source>
        <dbReference type="SAM" id="Phobius"/>
    </source>
</evidence>
<feature type="transmembrane region" description="Helical" evidence="12">
    <location>
        <begin position="7"/>
        <end position="26"/>
    </location>
</feature>
<gene>
    <name evidence="13" type="ORF">HPB48_021555</name>
</gene>
<keyword evidence="4" id="KW-1003">Cell membrane</keyword>
<evidence type="ECO:0000256" key="1">
    <source>
        <dbReference type="ARBA" id="ARBA00004651"/>
    </source>
</evidence>
<dbReference type="Gene3D" id="1.20.1730.10">
    <property type="entry name" value="Sodium/glucose cotransporter"/>
    <property type="match status" value="1"/>
</dbReference>
<evidence type="ECO:0000256" key="2">
    <source>
        <dbReference type="ARBA" id="ARBA00006434"/>
    </source>
</evidence>
<dbReference type="PANTHER" id="PTHR42985:SF40">
    <property type="entry name" value="LD47995P-RELATED"/>
    <property type="match status" value="1"/>
</dbReference>
<evidence type="ECO:0000313" key="14">
    <source>
        <dbReference type="Proteomes" id="UP000821853"/>
    </source>
</evidence>
<comment type="caution">
    <text evidence="13">The sequence shown here is derived from an EMBL/GenBank/DDBJ whole genome shotgun (WGS) entry which is preliminary data.</text>
</comment>
<evidence type="ECO:0000256" key="3">
    <source>
        <dbReference type="ARBA" id="ARBA00022448"/>
    </source>
</evidence>
<evidence type="ECO:0008006" key="15">
    <source>
        <dbReference type="Google" id="ProtNLM"/>
    </source>
</evidence>
<dbReference type="GO" id="GO:0006814">
    <property type="term" value="P:sodium ion transport"/>
    <property type="evidence" value="ECO:0007669"/>
    <property type="project" value="UniProtKB-KW"/>
</dbReference>
<dbReference type="Pfam" id="PF00474">
    <property type="entry name" value="SSF"/>
    <property type="match status" value="1"/>
</dbReference>
<keyword evidence="3" id="KW-0813">Transport</keyword>
<protein>
    <recommendedName>
        <fullName evidence="15">Sodium-dependent multivitamin transporter</fullName>
    </recommendedName>
</protein>
<proteinExistence type="inferred from homology"/>
<sequence length="127" mass="13653">MAQILEYALFGAVVAANLCLGLYFSFRKGPPGSGNVSPDTEMFLGSRALRVLPLAASAVASTMSSTGLIAFPAHFYAYGMHIAWGILAHFLYMPLVTHLVVPVIYKLGVTSIFEVSAQNSCILLLER</sequence>
<keyword evidence="5 12" id="KW-0812">Transmembrane</keyword>
<evidence type="ECO:0000256" key="7">
    <source>
        <dbReference type="ARBA" id="ARBA00023053"/>
    </source>
</evidence>
<organism evidence="13 14">
    <name type="scientific">Haemaphysalis longicornis</name>
    <name type="common">Bush tick</name>
    <dbReference type="NCBI Taxonomy" id="44386"/>
    <lineage>
        <taxon>Eukaryota</taxon>
        <taxon>Metazoa</taxon>
        <taxon>Ecdysozoa</taxon>
        <taxon>Arthropoda</taxon>
        <taxon>Chelicerata</taxon>
        <taxon>Arachnida</taxon>
        <taxon>Acari</taxon>
        <taxon>Parasitiformes</taxon>
        <taxon>Ixodida</taxon>
        <taxon>Ixodoidea</taxon>
        <taxon>Ixodidae</taxon>
        <taxon>Haemaphysalinae</taxon>
        <taxon>Haemaphysalis</taxon>
    </lineage>
</organism>
<dbReference type="GO" id="GO:0015293">
    <property type="term" value="F:symporter activity"/>
    <property type="evidence" value="ECO:0007669"/>
    <property type="project" value="TreeGrafter"/>
</dbReference>
<keyword evidence="9 12" id="KW-0472">Membrane</keyword>
<keyword evidence="8" id="KW-0406">Ion transport</keyword>
<keyword evidence="6 12" id="KW-1133">Transmembrane helix</keyword>
<dbReference type="InterPro" id="IPR038377">
    <property type="entry name" value="Na/Glc_symporter_sf"/>
</dbReference>
<evidence type="ECO:0000256" key="5">
    <source>
        <dbReference type="ARBA" id="ARBA00022692"/>
    </source>
</evidence>